<dbReference type="EMBL" id="AGFM01000054">
    <property type="protein sequence ID" value="EHJ59773.1"/>
    <property type="molecule type" value="Genomic_DNA"/>
</dbReference>
<feature type="chain" id="PRO_5007231026" evidence="2">
    <location>
        <begin position="31"/>
        <end position="457"/>
    </location>
</feature>
<dbReference type="InterPro" id="IPR007049">
    <property type="entry name" value="Carb-sel_porin_OprB"/>
</dbReference>
<evidence type="ECO:0000256" key="3">
    <source>
        <dbReference type="SAM" id="MobiDB-lite"/>
    </source>
</evidence>
<dbReference type="PATRIC" id="fig|1088721.3.peg.3311"/>
<evidence type="ECO:0000256" key="1">
    <source>
        <dbReference type="ARBA" id="ARBA00008769"/>
    </source>
</evidence>
<sequence>MPSLSTKRAALAGATALALSIAAAPLAARAQSQDEGELDNTAPSARPPAQQPQPFQPLSDQGITLTLNYTGEAAANVSGGLRKDAAYAGQVYAGVDFDMDRIAGIDGGTLHVAVTNRHGKSLSALAIGNNTSVQEIWGTQNTHLAILTWEQHLFGDRLVVEAGRSQANIHFLNSPLYCQFQGNSGCGNPTFVFKNSNFTYFPASSWMIHAKAQLTDHVYAHVGAYEVNPDRKQASDHGTDFGIGNATGVIVPWELSYESGEAARLPFRYILGGWVDKGDYDDPLRDDTGGLAILSGRPAQVRNGRSGLYFRFEQQLTRPDPTSKRGLSIYGVAMTNLSGRVEESRFFDLGLVQTGTFPGRGEDSVGFMISDQRFSNLAMQRMQAADLAAGGSGNVSRHQVMMELSYSAQIGAAIRLSPNIQYIHNPDRTGDPFRGSPTKDALIFGAKFTVDALKLGL</sequence>
<protein>
    <submittedName>
        <fullName evidence="4">Carbohydrate-selective porin OprB</fullName>
    </submittedName>
</protein>
<dbReference type="PANTHER" id="PTHR37944:SF1">
    <property type="entry name" value="PORIN B"/>
    <property type="match status" value="1"/>
</dbReference>
<comment type="caution">
    <text evidence="4">The sequence shown here is derived from an EMBL/GenBank/DDBJ whole genome shotgun (WGS) entry which is preliminary data.</text>
</comment>
<feature type="region of interest" description="Disordered" evidence="3">
    <location>
        <begin position="29"/>
        <end position="60"/>
    </location>
</feature>
<gene>
    <name evidence="4" type="ORF">NSU_3355</name>
</gene>
<dbReference type="Gene3D" id="2.40.160.180">
    <property type="entry name" value="Carbohydrate-selective porin OprB"/>
    <property type="match status" value="1"/>
</dbReference>
<dbReference type="GO" id="GO:0008643">
    <property type="term" value="P:carbohydrate transport"/>
    <property type="evidence" value="ECO:0007669"/>
    <property type="project" value="InterPro"/>
</dbReference>
<reference evidence="4 5" key="1">
    <citation type="journal article" date="2012" name="J. Bacteriol.">
        <title>Genome sequence of benzo(a)pyrene-degrading bacterium Novosphingobium pentaromativorans US6-1.</title>
        <authorList>
            <person name="Luo Y.R."/>
            <person name="Kang S.G."/>
            <person name="Kim S.J."/>
            <person name="Kim M.R."/>
            <person name="Li N."/>
            <person name="Lee J.H."/>
            <person name="Kwon K.K."/>
        </authorList>
    </citation>
    <scope>NUCLEOTIDE SEQUENCE [LARGE SCALE GENOMIC DNA]</scope>
    <source>
        <strain evidence="4 5">US6-1</strain>
    </source>
</reference>
<dbReference type="InterPro" id="IPR052932">
    <property type="entry name" value="OprB_Porin"/>
</dbReference>
<dbReference type="Proteomes" id="UP000004030">
    <property type="component" value="Unassembled WGS sequence"/>
</dbReference>
<proteinExistence type="inferred from homology"/>
<dbReference type="InterPro" id="IPR038673">
    <property type="entry name" value="OprB_sf"/>
</dbReference>
<keyword evidence="5" id="KW-1185">Reference proteome</keyword>
<dbReference type="AlphaFoldDB" id="G6EG84"/>
<comment type="similarity">
    <text evidence="1 2">Belongs to the OprB family.</text>
</comment>
<dbReference type="KEGG" id="npn:JI59_22205"/>
<feature type="signal peptide" evidence="2">
    <location>
        <begin position="1"/>
        <end position="30"/>
    </location>
</feature>
<dbReference type="OrthoDB" id="177316at2"/>
<feature type="compositionally biased region" description="Pro residues" evidence="3">
    <location>
        <begin position="45"/>
        <end position="55"/>
    </location>
</feature>
<dbReference type="PANTHER" id="PTHR37944">
    <property type="entry name" value="PORIN B"/>
    <property type="match status" value="1"/>
</dbReference>
<organism evidence="4 5">
    <name type="scientific">Novosphingobium pentaromativorans US6-1</name>
    <dbReference type="NCBI Taxonomy" id="1088721"/>
    <lineage>
        <taxon>Bacteria</taxon>
        <taxon>Pseudomonadati</taxon>
        <taxon>Pseudomonadota</taxon>
        <taxon>Alphaproteobacteria</taxon>
        <taxon>Sphingomonadales</taxon>
        <taxon>Sphingomonadaceae</taxon>
        <taxon>Novosphingobium</taxon>
    </lineage>
</organism>
<dbReference type="GO" id="GO:0015288">
    <property type="term" value="F:porin activity"/>
    <property type="evidence" value="ECO:0007669"/>
    <property type="project" value="InterPro"/>
</dbReference>
<dbReference type="Pfam" id="PF04966">
    <property type="entry name" value="OprB"/>
    <property type="match status" value="1"/>
</dbReference>
<evidence type="ECO:0000313" key="5">
    <source>
        <dbReference type="Proteomes" id="UP000004030"/>
    </source>
</evidence>
<dbReference type="eggNOG" id="COG3659">
    <property type="taxonomic scope" value="Bacteria"/>
</dbReference>
<dbReference type="PROSITE" id="PS51318">
    <property type="entry name" value="TAT"/>
    <property type="match status" value="1"/>
</dbReference>
<dbReference type="GO" id="GO:0016020">
    <property type="term" value="C:membrane"/>
    <property type="evidence" value="ECO:0007669"/>
    <property type="project" value="InterPro"/>
</dbReference>
<evidence type="ECO:0000256" key="2">
    <source>
        <dbReference type="RuleBase" id="RU363072"/>
    </source>
</evidence>
<evidence type="ECO:0000313" key="4">
    <source>
        <dbReference type="EMBL" id="EHJ59773.1"/>
    </source>
</evidence>
<accession>G6EG84</accession>
<dbReference type="InterPro" id="IPR006311">
    <property type="entry name" value="TAT_signal"/>
</dbReference>
<dbReference type="RefSeq" id="WP_007014263.1">
    <property type="nucleotide sequence ID" value="NZ_AGFM01000054.1"/>
</dbReference>
<keyword evidence="2" id="KW-0732">Signal</keyword>
<name>G6EG84_9SPHN</name>